<reference evidence="2 3" key="1">
    <citation type="submission" date="2023-04" db="EMBL/GenBank/DDBJ databases">
        <title>Draft genome sequence of acteroides sedimenti strain YN3PY1.</title>
        <authorList>
            <person name="Yoshida N."/>
        </authorList>
    </citation>
    <scope>NUCLEOTIDE SEQUENCE [LARGE SCALE GENOMIC DNA]</scope>
    <source>
        <strain evidence="2 3">YN3PY1</strain>
    </source>
</reference>
<keyword evidence="3" id="KW-1185">Reference proteome</keyword>
<gene>
    <name evidence="2" type="ORF">BSYN_21420</name>
</gene>
<dbReference type="Pfam" id="PF23019">
    <property type="entry name" value="DUF7033"/>
    <property type="match status" value="1"/>
</dbReference>
<proteinExistence type="predicted"/>
<dbReference type="Proteomes" id="UP001496674">
    <property type="component" value="Chromosome"/>
</dbReference>
<feature type="domain" description="DUF7033" evidence="1">
    <location>
        <begin position="95"/>
        <end position="184"/>
    </location>
</feature>
<dbReference type="RefSeq" id="WP_353330751.1">
    <property type="nucleotide sequence ID" value="NZ_AP028055.1"/>
</dbReference>
<dbReference type="Gene3D" id="3.20.20.370">
    <property type="entry name" value="Glycoside hydrolase/deacetylase"/>
    <property type="match status" value="1"/>
</dbReference>
<dbReference type="EMBL" id="AP028055">
    <property type="protein sequence ID" value="BEG99877.1"/>
    <property type="molecule type" value="Genomic_DNA"/>
</dbReference>
<dbReference type="InterPro" id="IPR054297">
    <property type="entry name" value="DUF7033"/>
</dbReference>
<evidence type="ECO:0000313" key="3">
    <source>
        <dbReference type="Proteomes" id="UP001496674"/>
    </source>
</evidence>
<evidence type="ECO:0000259" key="1">
    <source>
        <dbReference type="Pfam" id="PF23019"/>
    </source>
</evidence>
<protein>
    <recommendedName>
        <fullName evidence="1">DUF7033 domain-containing protein</fullName>
    </recommendedName>
</protein>
<organism evidence="2 3">
    <name type="scientific">Bacteroides sedimenti</name>
    <dbReference type="NCBI Taxonomy" id="2136147"/>
    <lineage>
        <taxon>Bacteria</taxon>
        <taxon>Pseudomonadati</taxon>
        <taxon>Bacteroidota</taxon>
        <taxon>Bacteroidia</taxon>
        <taxon>Bacteroidales</taxon>
        <taxon>Bacteroidaceae</taxon>
        <taxon>Bacteroides</taxon>
    </lineage>
</organism>
<sequence>MIIVFSDKKSPRLNYILSRIFNDILGVEVYFTFDEEEFLASTLPSINYSAKNMQKGVWIVPHTLLYSSGISRQKTEPISSWKNMPVFFLQEQGDIPFDMFAASFYLITRYEEYHSTALDNHGRYEYTDSIIYRMGCIQEPIVDQWAYALKDELLKLYPECTFTPRKFRFIPTIDIDHPYLYRNKGFIMNLLCLMKDLTGRKFTVFRERLLTILHLKEDIYFNFESLLQLYRTEEVKGLFFVHRGPYGKFDRRYLYPSRRYRKMLRRISQEHAVYIHPSYIAAFNNLQFCKEKMELERVLNHKVEGSRQHYLRFRFPETFRQLLAADIKDDYSVLYSNQYGFRAGTSIPFPFYDMEIDQETKLTIHPSSIMDVTLLRDFKMSPKEAFNKIVEIAEKVKAVNGDFITLFHNSSLADTAEWEGWERMYSEMIRKINITK</sequence>
<dbReference type="CDD" id="cd10931">
    <property type="entry name" value="CE4_u7"/>
    <property type="match status" value="1"/>
</dbReference>
<evidence type="ECO:0000313" key="2">
    <source>
        <dbReference type="EMBL" id="BEG99877.1"/>
    </source>
</evidence>
<accession>A0ABM8ID42</accession>
<name>A0ABM8ID42_9BACE</name>